<evidence type="ECO:0000259" key="8">
    <source>
        <dbReference type="PROSITE" id="PS51212"/>
    </source>
</evidence>
<evidence type="ECO:0000256" key="2">
    <source>
        <dbReference type="ARBA" id="ARBA00022692"/>
    </source>
</evidence>
<dbReference type="GO" id="GO:0005886">
    <property type="term" value="C:plasma membrane"/>
    <property type="evidence" value="ECO:0007669"/>
    <property type="project" value="TreeGrafter"/>
</dbReference>
<dbReference type="Pfam" id="PF01822">
    <property type="entry name" value="WSC"/>
    <property type="match status" value="1"/>
</dbReference>
<evidence type="ECO:0000256" key="1">
    <source>
        <dbReference type="ARBA" id="ARBA00004167"/>
    </source>
</evidence>
<dbReference type="STRING" id="861557.E3S3K7"/>
<protein>
    <recommendedName>
        <fullName evidence="8">WSC domain-containing protein</fullName>
    </recommendedName>
</protein>
<dbReference type="InterPro" id="IPR002889">
    <property type="entry name" value="WSC_carb-bd"/>
</dbReference>
<feature type="chain" id="PRO_5003181767" description="WSC domain-containing protein" evidence="7">
    <location>
        <begin position="21"/>
        <end position="489"/>
    </location>
</feature>
<dbReference type="PANTHER" id="PTHR24269">
    <property type="entry name" value="KREMEN PROTEIN"/>
    <property type="match status" value="1"/>
</dbReference>
<organism evidence="10">
    <name type="scientific">Pyrenophora teres f. teres (strain 0-1)</name>
    <name type="common">Barley net blotch fungus</name>
    <name type="synonym">Drechslera teres f. teres</name>
    <dbReference type="NCBI Taxonomy" id="861557"/>
    <lineage>
        <taxon>Eukaryota</taxon>
        <taxon>Fungi</taxon>
        <taxon>Dikarya</taxon>
        <taxon>Ascomycota</taxon>
        <taxon>Pezizomycotina</taxon>
        <taxon>Dothideomycetes</taxon>
        <taxon>Pleosporomycetidae</taxon>
        <taxon>Pleosporales</taxon>
        <taxon>Pleosporineae</taxon>
        <taxon>Pleosporaceae</taxon>
        <taxon>Pyrenophora</taxon>
    </lineage>
</organism>
<sequence>MGRLFKHLFTATTFLMTVTGENNNLQLRSPNPQILSSLGSVLGNTLNDVGETVGNITTTAVGGVLGVLNVTLATTADFLTPALQSLITDDPITVLDDLLAAVLHPHPLDPGYHGWQYWGCFNSTAYTASHTPKTTDPTLGMSPKLCIALCVADGLEVAVVINAQCYCSNDTPAFNAGSNTCNLACPLNVGLFCGGTSSISVFRRAITAISGPLPASPEPTGWQYSGCFYGDAWLALSPYITYYNSTVGLNAAVCTTICARGNNGISYTYAALYGRRCYCSNSPASLGLQAGVGQCGRACEVKTTEACGGESNYVPYQNNARSLMITLYVRAPAPATTVPQTPATPGPQAWQYYGCYYGAVYLLDAIMNGIQISALLDPMPSMSGDRCISLCLAASTNLTLDFALTLGGTCFCNQKPPTENLLAGNQGLCDVACPGSNGTQRCGGSDTATPLTLGGRLISIFGRRIKVSGFSFGTVSVLELCFVPLLLLW</sequence>
<dbReference type="AlphaFoldDB" id="E3S3K7"/>
<gene>
    <name evidence="9" type="ORF">PTT_17060</name>
</gene>
<dbReference type="PANTHER" id="PTHR24269:SF16">
    <property type="entry name" value="PROTEIN SLG1"/>
    <property type="match status" value="1"/>
</dbReference>
<dbReference type="EMBL" id="GL537002">
    <property type="protein sequence ID" value="EFQ87443.1"/>
    <property type="molecule type" value="Genomic_DNA"/>
</dbReference>
<dbReference type="HOGENOM" id="CLU_557934_0_0_1"/>
<dbReference type="OrthoDB" id="5985073at2759"/>
<dbReference type="InterPro" id="IPR051836">
    <property type="entry name" value="Kremen_rcpt"/>
</dbReference>
<comment type="subcellular location">
    <subcellularLocation>
        <location evidence="1">Membrane</location>
        <topology evidence="1">Single-pass membrane protein</topology>
    </subcellularLocation>
</comment>
<name>E3S3K7_PYRTT</name>
<keyword evidence="6" id="KW-0325">Glycoprotein</keyword>
<keyword evidence="4" id="KW-1133">Transmembrane helix</keyword>
<feature type="signal peptide" evidence="7">
    <location>
        <begin position="1"/>
        <end position="20"/>
    </location>
</feature>
<keyword evidence="5" id="KW-0472">Membrane</keyword>
<dbReference type="Proteomes" id="UP000001067">
    <property type="component" value="Unassembled WGS sequence"/>
</dbReference>
<keyword evidence="2" id="KW-0812">Transmembrane</keyword>
<evidence type="ECO:0000256" key="5">
    <source>
        <dbReference type="ARBA" id="ARBA00023136"/>
    </source>
</evidence>
<evidence type="ECO:0000313" key="10">
    <source>
        <dbReference type="Proteomes" id="UP000001067"/>
    </source>
</evidence>
<feature type="domain" description="WSC" evidence="8">
    <location>
        <begin position="114"/>
        <end position="205"/>
    </location>
</feature>
<evidence type="ECO:0000256" key="6">
    <source>
        <dbReference type="ARBA" id="ARBA00023180"/>
    </source>
</evidence>
<accession>E3S3K7</accession>
<keyword evidence="3 7" id="KW-0732">Signal</keyword>
<proteinExistence type="predicted"/>
<dbReference type="KEGG" id="pte:PTT_17060"/>
<feature type="domain" description="WSC" evidence="8">
    <location>
        <begin position="349"/>
        <end position="454"/>
    </location>
</feature>
<keyword evidence="10" id="KW-1185">Reference proteome</keyword>
<evidence type="ECO:0000256" key="4">
    <source>
        <dbReference type="ARBA" id="ARBA00022989"/>
    </source>
</evidence>
<dbReference type="PROSITE" id="PS51212">
    <property type="entry name" value="WSC"/>
    <property type="match status" value="3"/>
</dbReference>
<evidence type="ECO:0000256" key="7">
    <source>
        <dbReference type="SAM" id="SignalP"/>
    </source>
</evidence>
<evidence type="ECO:0000256" key="3">
    <source>
        <dbReference type="ARBA" id="ARBA00022729"/>
    </source>
</evidence>
<reference evidence="9 10" key="1">
    <citation type="journal article" date="2010" name="Genome Biol.">
        <title>A first genome assembly of the barley fungal pathogen Pyrenophora teres f. teres.</title>
        <authorList>
            <person name="Ellwood S.R."/>
            <person name="Liu Z."/>
            <person name="Syme R.A."/>
            <person name="Lai Z."/>
            <person name="Hane J.K."/>
            <person name="Keiper F."/>
            <person name="Moffat C.S."/>
            <person name="Oliver R.P."/>
            <person name="Friesen T.L."/>
        </authorList>
    </citation>
    <scope>NUCLEOTIDE SEQUENCE [LARGE SCALE GENOMIC DNA]</scope>
    <source>
        <strain evidence="9 10">0-1</strain>
    </source>
</reference>
<evidence type="ECO:0000313" key="9">
    <source>
        <dbReference type="EMBL" id="EFQ87443.1"/>
    </source>
</evidence>
<feature type="domain" description="WSC" evidence="8">
    <location>
        <begin position="221"/>
        <end position="319"/>
    </location>
</feature>
<dbReference type="SMART" id="SM00321">
    <property type="entry name" value="WSC"/>
    <property type="match status" value="2"/>
</dbReference>